<dbReference type="RefSeq" id="WP_310060352.1">
    <property type="nucleotide sequence ID" value="NZ_JAVDVQ010000020.1"/>
</dbReference>
<accession>A0ABU1UGI3</accession>
<evidence type="ECO:0000313" key="1">
    <source>
        <dbReference type="EMBL" id="MDR7084245.1"/>
    </source>
</evidence>
<reference evidence="1 2" key="1">
    <citation type="submission" date="2023-07" db="EMBL/GenBank/DDBJ databases">
        <title>Sorghum-associated microbial communities from plants grown in Nebraska, USA.</title>
        <authorList>
            <person name="Schachtman D."/>
        </authorList>
    </citation>
    <scope>NUCLEOTIDE SEQUENCE [LARGE SCALE GENOMIC DNA]</scope>
    <source>
        <strain evidence="1 2">BE167</strain>
    </source>
</reference>
<proteinExistence type="predicted"/>
<evidence type="ECO:0000313" key="2">
    <source>
        <dbReference type="Proteomes" id="UP001252243"/>
    </source>
</evidence>
<organism evidence="1 2">
    <name type="scientific">Arthrobacter ginsengisoli</name>
    <dbReference type="NCBI Taxonomy" id="1356565"/>
    <lineage>
        <taxon>Bacteria</taxon>
        <taxon>Bacillati</taxon>
        <taxon>Actinomycetota</taxon>
        <taxon>Actinomycetes</taxon>
        <taxon>Micrococcales</taxon>
        <taxon>Micrococcaceae</taxon>
        <taxon>Arthrobacter</taxon>
    </lineage>
</organism>
<dbReference type="EMBL" id="JAVDVQ010000020">
    <property type="protein sequence ID" value="MDR7084245.1"/>
    <property type="molecule type" value="Genomic_DNA"/>
</dbReference>
<protein>
    <submittedName>
        <fullName evidence="1">Uncharacterized protein</fullName>
    </submittedName>
</protein>
<sequence>MNRTVIDKAPASGLREVDGATPMFGFIVERSGGDDSYFMAVMNPRNLEEGDVSSQCTLLKMGNGAAQNRVIFNQSVYPNPVPGFPSRQAAKSWMATAQYAQLKALMLSLKYS</sequence>
<dbReference type="Proteomes" id="UP001252243">
    <property type="component" value="Unassembled WGS sequence"/>
</dbReference>
<comment type="caution">
    <text evidence="1">The sequence shown here is derived from an EMBL/GenBank/DDBJ whole genome shotgun (WGS) entry which is preliminary data.</text>
</comment>
<gene>
    <name evidence="1" type="ORF">J2X01_003553</name>
</gene>
<keyword evidence="2" id="KW-1185">Reference proteome</keyword>
<name>A0ABU1UGI3_9MICC</name>